<dbReference type="Pfam" id="PF00535">
    <property type="entry name" value="Glycos_transf_2"/>
    <property type="match status" value="1"/>
</dbReference>
<comment type="caution">
    <text evidence="5">The sequence shown here is derived from an EMBL/GenBank/DDBJ whole genome shotgun (WGS) entry which is preliminary data.</text>
</comment>
<name>A0ABY1NB91_9RHOB</name>
<comment type="similarity">
    <text evidence="1">Belongs to the glycosyltransferase 2 family.</text>
</comment>
<dbReference type="InterPro" id="IPR050834">
    <property type="entry name" value="Glycosyltransf_2"/>
</dbReference>
<protein>
    <submittedName>
        <fullName evidence="5">Glycosyltransferase involved in cell wall bisynthesis</fullName>
    </submittedName>
</protein>
<dbReference type="Gene3D" id="3.40.50.300">
    <property type="entry name" value="P-loop containing nucleotide triphosphate hydrolases"/>
    <property type="match status" value="1"/>
</dbReference>
<reference evidence="5 6" key="1">
    <citation type="submission" date="2017-05" db="EMBL/GenBank/DDBJ databases">
        <authorList>
            <person name="Varghese N."/>
            <person name="Submissions S."/>
        </authorList>
    </citation>
    <scope>NUCLEOTIDE SEQUENCE [LARGE SCALE GENOMIC DNA]</scope>
    <source>
        <strain evidence="5 6">DSM 29734</strain>
    </source>
</reference>
<dbReference type="InterPro" id="IPR001173">
    <property type="entry name" value="Glyco_trans_2-like"/>
</dbReference>
<organism evidence="5 6">
    <name type="scientific">Shimia sagamensis</name>
    <dbReference type="NCBI Taxonomy" id="1566352"/>
    <lineage>
        <taxon>Bacteria</taxon>
        <taxon>Pseudomonadati</taxon>
        <taxon>Pseudomonadota</taxon>
        <taxon>Alphaproteobacteria</taxon>
        <taxon>Rhodobacterales</taxon>
        <taxon>Roseobacteraceae</taxon>
    </lineage>
</organism>
<dbReference type="Gene3D" id="3.90.550.10">
    <property type="entry name" value="Spore Coat Polysaccharide Biosynthesis Protein SpsA, Chain A"/>
    <property type="match status" value="1"/>
</dbReference>
<evidence type="ECO:0000256" key="1">
    <source>
        <dbReference type="ARBA" id="ARBA00006739"/>
    </source>
</evidence>
<evidence type="ECO:0000256" key="2">
    <source>
        <dbReference type="ARBA" id="ARBA00022676"/>
    </source>
</evidence>
<dbReference type="SUPFAM" id="SSF52540">
    <property type="entry name" value="P-loop containing nucleoside triphosphate hydrolases"/>
    <property type="match status" value="1"/>
</dbReference>
<dbReference type="Pfam" id="PF13469">
    <property type="entry name" value="Sulfotransfer_3"/>
    <property type="match status" value="1"/>
</dbReference>
<evidence type="ECO:0000256" key="3">
    <source>
        <dbReference type="ARBA" id="ARBA00022679"/>
    </source>
</evidence>
<dbReference type="CDD" id="cd00761">
    <property type="entry name" value="Glyco_tranf_GTA_type"/>
    <property type="match status" value="1"/>
</dbReference>
<gene>
    <name evidence="5" type="ORF">SAMN06265373_101574</name>
</gene>
<dbReference type="Proteomes" id="UP001157961">
    <property type="component" value="Unassembled WGS sequence"/>
</dbReference>
<feature type="domain" description="Glycosyltransferase 2-like" evidence="4">
    <location>
        <begin position="495"/>
        <end position="629"/>
    </location>
</feature>
<keyword evidence="6" id="KW-1185">Reference proteome</keyword>
<evidence type="ECO:0000313" key="6">
    <source>
        <dbReference type="Proteomes" id="UP001157961"/>
    </source>
</evidence>
<sequence>MLVYRRFRFKFLSFYDGTKMDQFDPSLFSVVHRSLFDLYKRSGLPDQTPSDEELRNALSNLHKSVYSSKCQQSKSCFERYVKLLSVSRQDSGLSAEYNLQKPLREKKRTFVEGASDQPDQRILVSGIGRSGTTMIYQQLAKLLQIDGKERINFRYEPYLWSIRSGTTKGNAFGMEQLHQFGLHTHLETPLLLNEKSALHDSFLDSLFAGPSDRDPEQGPDACLTKVIRGSGRLGSYIDRFPDLKVVACLRNPFDTINSSLGMFSFFGEEFHENDRERFLAELNARGLPTEHLSLDSPRSIEWSAAWWQTFTAETLAVARQYPDNVFLFCYEDFSRDGARVMQNLQDFVGIQNDGIAMGLSKPAGPSIKATSLNAWDVAYLQDCHAFYEEEVLRPLLGGTGVTEQRQAIAKKYAQGKFSFPIAGADLGRRAPIQLRGMMLHDGKSPFLTLAKSARTPIDLPALINTYASEDQLTPTAQTLETDLRALKKGKRFGAVITCHNNSTTIVGAVLSCLNQTVPYDRIIVVDDCSTDDSKTKLAVLEEMYSALQVIPLESSLGPSGARHIGISRLDTDYWTQLDGDDLFWPTKNQAEIVAIDGDDNAIAFSDILLVNPNNTSLQPTKTYDGKHPNAFECLLSRIVQIPRDMTMSKELYFRAGGYNLVGHLYEDWDFKLRLAALTNSEWRHSKSQIGTVYNRLTPGLSGVDAGLHARALVLYFFKALGHHCPAPGAVLDHFEKAVAPFQDRHIVTEARKWLKAAVGTNSFDPKPFSDLATSRDTHTASNTTLAETFQKRAQSLIGGHKKETLEVAR</sequence>
<dbReference type="InterPro" id="IPR027417">
    <property type="entry name" value="P-loop_NTPase"/>
</dbReference>
<evidence type="ECO:0000259" key="4">
    <source>
        <dbReference type="Pfam" id="PF00535"/>
    </source>
</evidence>
<evidence type="ECO:0000313" key="5">
    <source>
        <dbReference type="EMBL" id="SMP05525.1"/>
    </source>
</evidence>
<dbReference type="EMBL" id="FXTY01000001">
    <property type="protein sequence ID" value="SMP05525.1"/>
    <property type="molecule type" value="Genomic_DNA"/>
</dbReference>
<keyword evidence="2" id="KW-0328">Glycosyltransferase</keyword>
<dbReference type="InterPro" id="IPR029044">
    <property type="entry name" value="Nucleotide-diphossugar_trans"/>
</dbReference>
<proteinExistence type="inferred from homology"/>
<accession>A0ABY1NB91</accession>
<dbReference type="PANTHER" id="PTHR43685">
    <property type="entry name" value="GLYCOSYLTRANSFERASE"/>
    <property type="match status" value="1"/>
</dbReference>
<keyword evidence="3" id="KW-0808">Transferase</keyword>
<dbReference type="PANTHER" id="PTHR43685:SF5">
    <property type="entry name" value="GLYCOSYLTRANSFERASE EPSE-RELATED"/>
    <property type="match status" value="1"/>
</dbReference>
<dbReference type="SUPFAM" id="SSF53448">
    <property type="entry name" value="Nucleotide-diphospho-sugar transferases"/>
    <property type="match status" value="1"/>
</dbReference>